<dbReference type="KEGG" id="fvr:FVEG_07991"/>
<protein>
    <submittedName>
        <fullName evidence="1">Uncharacterized protein</fullName>
    </submittedName>
</protein>
<evidence type="ECO:0000313" key="1">
    <source>
        <dbReference type="EMBL" id="EWG48066.1"/>
    </source>
</evidence>
<reference evidence="1 2" key="1">
    <citation type="journal article" date="2010" name="Nature">
        <title>Comparative genomics reveals mobile pathogenicity chromosomes in Fusarium.</title>
        <authorList>
            <person name="Ma L.J."/>
            <person name="van der Does H.C."/>
            <person name="Borkovich K.A."/>
            <person name="Coleman J.J."/>
            <person name="Daboussi M.J."/>
            <person name="Di Pietro A."/>
            <person name="Dufresne M."/>
            <person name="Freitag M."/>
            <person name="Grabherr M."/>
            <person name="Henrissat B."/>
            <person name="Houterman P.M."/>
            <person name="Kang S."/>
            <person name="Shim W.B."/>
            <person name="Woloshuk C."/>
            <person name="Xie X."/>
            <person name="Xu J.R."/>
            <person name="Antoniw J."/>
            <person name="Baker S.E."/>
            <person name="Bluhm B.H."/>
            <person name="Breakspear A."/>
            <person name="Brown D.W."/>
            <person name="Butchko R.A."/>
            <person name="Chapman S."/>
            <person name="Coulson R."/>
            <person name="Coutinho P.M."/>
            <person name="Danchin E.G."/>
            <person name="Diener A."/>
            <person name="Gale L.R."/>
            <person name="Gardiner D.M."/>
            <person name="Goff S."/>
            <person name="Hammond-Kosack K.E."/>
            <person name="Hilburn K."/>
            <person name="Hua-Van A."/>
            <person name="Jonkers W."/>
            <person name="Kazan K."/>
            <person name="Kodira C.D."/>
            <person name="Koehrsen M."/>
            <person name="Kumar L."/>
            <person name="Lee Y.H."/>
            <person name="Li L."/>
            <person name="Manners J.M."/>
            <person name="Miranda-Saavedra D."/>
            <person name="Mukherjee M."/>
            <person name="Park G."/>
            <person name="Park J."/>
            <person name="Park S.Y."/>
            <person name="Proctor R.H."/>
            <person name="Regev A."/>
            <person name="Ruiz-Roldan M.C."/>
            <person name="Sain D."/>
            <person name="Sakthikumar S."/>
            <person name="Sykes S."/>
            <person name="Schwartz D.C."/>
            <person name="Turgeon B.G."/>
            <person name="Wapinski I."/>
            <person name="Yoder O."/>
            <person name="Young S."/>
            <person name="Zeng Q."/>
            <person name="Zhou S."/>
            <person name="Galagan J."/>
            <person name="Cuomo C.A."/>
            <person name="Kistler H.C."/>
            <person name="Rep M."/>
        </authorList>
    </citation>
    <scope>NUCLEOTIDE SEQUENCE [LARGE SCALE GENOMIC DNA]</scope>
    <source>
        <strain evidence="2">M3125 / FGSC 7600</strain>
    </source>
</reference>
<gene>
    <name evidence="1" type="ORF">FVEG_07991</name>
</gene>
<sequence length="37" mass="4248">MCLILFSQPRSGSFDLSILFCRCFTGFIAVLQGHLYY</sequence>
<dbReference type="AlphaFoldDB" id="W7MAN1"/>
<dbReference type="Proteomes" id="UP000009096">
    <property type="component" value="Chromosome 3"/>
</dbReference>
<dbReference type="VEuPathDB" id="FungiDB:FVEG_07991"/>
<dbReference type="EMBL" id="DS022251">
    <property type="protein sequence ID" value="EWG48066.1"/>
    <property type="molecule type" value="Genomic_DNA"/>
</dbReference>
<proteinExistence type="predicted"/>
<keyword evidence="2" id="KW-1185">Reference proteome</keyword>
<dbReference type="GeneID" id="30065755"/>
<organism evidence="1 2">
    <name type="scientific">Gibberella moniliformis (strain M3125 / FGSC 7600)</name>
    <name type="common">Maize ear and stalk rot fungus</name>
    <name type="synonym">Fusarium verticillioides</name>
    <dbReference type="NCBI Taxonomy" id="334819"/>
    <lineage>
        <taxon>Eukaryota</taxon>
        <taxon>Fungi</taxon>
        <taxon>Dikarya</taxon>
        <taxon>Ascomycota</taxon>
        <taxon>Pezizomycotina</taxon>
        <taxon>Sordariomycetes</taxon>
        <taxon>Hypocreomycetidae</taxon>
        <taxon>Hypocreales</taxon>
        <taxon>Nectriaceae</taxon>
        <taxon>Fusarium</taxon>
        <taxon>Fusarium fujikuroi species complex</taxon>
    </lineage>
</organism>
<evidence type="ECO:0000313" key="2">
    <source>
        <dbReference type="Proteomes" id="UP000009096"/>
    </source>
</evidence>
<accession>W7MAN1</accession>
<name>W7MAN1_GIBM7</name>
<dbReference type="HOGENOM" id="CLU_3351202_0_0_1"/>
<dbReference type="RefSeq" id="XP_018754257.1">
    <property type="nucleotide sequence ID" value="XM_018896741.1"/>
</dbReference>